<protein>
    <recommendedName>
        <fullName evidence="3">Major tail protein</fullName>
    </recommendedName>
</protein>
<sequence>MTGDAKNTAVWQGADVFISFDLDAEGPTDLTTPWDSDWSPVGLLDGEEGFAEGREDETSENYAWGGLLFRRTKSKHKRTVKFVALEDNPTTFRLVNPGSTRTTTAGVRTGTVKVPTIEKFLVGFELRDGAKTKRRYGVAEVSEIGEIKESETEPTVYEITVVIFPDEEGVLFHTVETDPA</sequence>
<dbReference type="EMBL" id="BAAAQY010000003">
    <property type="protein sequence ID" value="GAA2230245.1"/>
    <property type="molecule type" value="Genomic_DNA"/>
</dbReference>
<name>A0ABN3DG31_9MICO</name>
<dbReference type="Proteomes" id="UP001500929">
    <property type="component" value="Unassembled WGS sequence"/>
</dbReference>
<dbReference type="InterPro" id="IPR058154">
    <property type="entry name" value="Bxb1_TTP-like"/>
</dbReference>
<dbReference type="Pfam" id="PF25681">
    <property type="entry name" value="Phage_TTP_17"/>
    <property type="match status" value="1"/>
</dbReference>
<evidence type="ECO:0000313" key="1">
    <source>
        <dbReference type="EMBL" id="GAA2230245.1"/>
    </source>
</evidence>
<evidence type="ECO:0008006" key="3">
    <source>
        <dbReference type="Google" id="ProtNLM"/>
    </source>
</evidence>
<dbReference type="RefSeq" id="WP_259478873.1">
    <property type="nucleotide sequence ID" value="NZ_BAAAQY010000003.1"/>
</dbReference>
<organism evidence="1 2">
    <name type="scientific">Herbiconiux moechotypicola</name>
    <dbReference type="NCBI Taxonomy" id="637393"/>
    <lineage>
        <taxon>Bacteria</taxon>
        <taxon>Bacillati</taxon>
        <taxon>Actinomycetota</taxon>
        <taxon>Actinomycetes</taxon>
        <taxon>Micrococcales</taxon>
        <taxon>Microbacteriaceae</taxon>
        <taxon>Herbiconiux</taxon>
    </lineage>
</organism>
<reference evidence="2" key="1">
    <citation type="journal article" date="2019" name="Int. J. Syst. Evol. Microbiol.">
        <title>The Global Catalogue of Microorganisms (GCM) 10K type strain sequencing project: providing services to taxonomists for standard genome sequencing and annotation.</title>
        <authorList>
            <consortium name="The Broad Institute Genomics Platform"/>
            <consortium name="The Broad Institute Genome Sequencing Center for Infectious Disease"/>
            <person name="Wu L."/>
            <person name="Ma J."/>
        </authorList>
    </citation>
    <scope>NUCLEOTIDE SEQUENCE [LARGE SCALE GENOMIC DNA]</scope>
    <source>
        <strain evidence="2">JCM 16117</strain>
    </source>
</reference>
<evidence type="ECO:0000313" key="2">
    <source>
        <dbReference type="Proteomes" id="UP001500929"/>
    </source>
</evidence>
<accession>A0ABN3DG31</accession>
<comment type="caution">
    <text evidence="1">The sequence shown here is derived from an EMBL/GenBank/DDBJ whole genome shotgun (WGS) entry which is preliminary data.</text>
</comment>
<proteinExistence type="predicted"/>
<keyword evidence="2" id="KW-1185">Reference proteome</keyword>
<gene>
    <name evidence="1" type="ORF">GCM10009851_13760</name>
</gene>